<organism evidence="9 10">
    <name type="scientific">Methanospirillum lacunae</name>
    <dbReference type="NCBI Taxonomy" id="668570"/>
    <lineage>
        <taxon>Archaea</taxon>
        <taxon>Methanobacteriati</taxon>
        <taxon>Methanobacteriota</taxon>
        <taxon>Stenosarchaea group</taxon>
        <taxon>Methanomicrobia</taxon>
        <taxon>Methanomicrobiales</taxon>
        <taxon>Methanospirillaceae</taxon>
        <taxon>Methanospirillum</taxon>
    </lineage>
</organism>
<dbReference type="InterPro" id="IPR058240">
    <property type="entry name" value="rSAM_sf"/>
</dbReference>
<dbReference type="InterPro" id="IPR006638">
    <property type="entry name" value="Elp3/MiaA/NifB-like_rSAM"/>
</dbReference>
<dbReference type="Pfam" id="PF04055">
    <property type="entry name" value="Radical_SAM"/>
    <property type="match status" value="1"/>
</dbReference>
<sequence length="417" mass="48318">MILAINPQWNDEYRLSFPLGIATIVSIVKHAGYDISVIDFDANRTDNPSESLNCIPRPEIILLTGMITTYKRVRYYCDLLKKKWPESYIIVGGGLATTAPDEILKRINADIYVIGEGDEIILPLIDSLLKKGNLAQVKGIKYNNNGTIFLTPPLNPPDISKTPSPAYDLFPMDKYIKYYIESGLSFEMYCSKGCPYRCNYCYHISGHNVRYRNVDDVIADIRMIKTKYGLEKVSFEDDNFTTNKKWIEEFCLKVKPLHIKFRFQASIQHLTEELLEMLKDAGLSGISMGIESGSPQILKELNKNIQLEKVERILKWLKDYGIQYNATFIVGSISENPETIELTKQFLIRNGFKSNYQVFFMTLYPRTTFYEYAVKKSIIDDEIDYIENLKLQNEISVNLTQYSDEILRKWYRYLKNL</sequence>
<dbReference type="SUPFAM" id="SSF52242">
    <property type="entry name" value="Cobalamin (vitamin B12)-binding domain"/>
    <property type="match status" value="1"/>
</dbReference>
<dbReference type="SFLD" id="SFLDG01123">
    <property type="entry name" value="methyltransferase_(Class_B)"/>
    <property type="match status" value="1"/>
</dbReference>
<dbReference type="SUPFAM" id="SSF102114">
    <property type="entry name" value="Radical SAM enzymes"/>
    <property type="match status" value="1"/>
</dbReference>
<evidence type="ECO:0000256" key="2">
    <source>
        <dbReference type="ARBA" id="ARBA00010854"/>
    </source>
</evidence>
<dbReference type="InterPro" id="IPR006158">
    <property type="entry name" value="Cobalamin-bd"/>
</dbReference>
<dbReference type="InterPro" id="IPR023404">
    <property type="entry name" value="rSAM_horseshoe"/>
</dbReference>
<dbReference type="InterPro" id="IPR036724">
    <property type="entry name" value="Cobalamin-bd_sf"/>
</dbReference>
<keyword evidence="10" id="KW-1185">Reference proteome</keyword>
<dbReference type="PROSITE" id="PS51918">
    <property type="entry name" value="RADICAL_SAM"/>
    <property type="match status" value="1"/>
</dbReference>
<reference evidence="9 10" key="1">
    <citation type="submission" date="2018-05" db="EMBL/GenBank/DDBJ databases">
        <title>Draft genome of Methanospirillum lacunae Ki8-1.</title>
        <authorList>
            <person name="Dueholm M.S."/>
            <person name="Nielsen P.H."/>
            <person name="Bakmann L.F."/>
            <person name="Otzen D.E."/>
        </authorList>
    </citation>
    <scope>NUCLEOTIDE SEQUENCE [LARGE SCALE GENOMIC DNA]</scope>
    <source>
        <strain evidence="9 10">Ki8-1</strain>
    </source>
</reference>
<evidence type="ECO:0000313" key="9">
    <source>
        <dbReference type="EMBL" id="PWR72853.1"/>
    </source>
</evidence>
<dbReference type="CDD" id="cd01335">
    <property type="entry name" value="Radical_SAM"/>
    <property type="match status" value="1"/>
</dbReference>
<dbReference type="RefSeq" id="WP_109968365.1">
    <property type="nucleotide sequence ID" value="NZ_CP176093.1"/>
</dbReference>
<dbReference type="GO" id="GO:0051539">
    <property type="term" value="F:4 iron, 4 sulfur cluster binding"/>
    <property type="evidence" value="ECO:0007669"/>
    <property type="project" value="UniProtKB-KW"/>
</dbReference>
<dbReference type="Gene3D" id="3.40.50.280">
    <property type="entry name" value="Cobalamin-binding domain"/>
    <property type="match status" value="1"/>
</dbReference>
<feature type="domain" description="B12-binding" evidence="7">
    <location>
        <begin position="1"/>
        <end position="135"/>
    </location>
</feature>
<evidence type="ECO:0000313" key="10">
    <source>
        <dbReference type="Proteomes" id="UP000245657"/>
    </source>
</evidence>
<dbReference type="PROSITE" id="PS51332">
    <property type="entry name" value="B12_BINDING"/>
    <property type="match status" value="1"/>
</dbReference>
<dbReference type="InterPro" id="IPR051198">
    <property type="entry name" value="BchE-like"/>
</dbReference>
<name>A0A2V2NC18_9EURY</name>
<dbReference type="CDD" id="cd02068">
    <property type="entry name" value="radical_SAM_B12_BD"/>
    <property type="match status" value="1"/>
</dbReference>
<dbReference type="SFLD" id="SFLDS00029">
    <property type="entry name" value="Radical_SAM"/>
    <property type="match status" value="1"/>
</dbReference>
<comment type="cofactor">
    <cofactor evidence="1">
        <name>[4Fe-4S] cluster</name>
        <dbReference type="ChEBI" id="CHEBI:49883"/>
    </cofactor>
</comment>
<dbReference type="Pfam" id="PF02310">
    <property type="entry name" value="B12-binding"/>
    <property type="match status" value="1"/>
</dbReference>
<feature type="domain" description="Radical SAM core" evidence="8">
    <location>
        <begin position="180"/>
        <end position="398"/>
    </location>
</feature>
<proteinExistence type="inferred from homology"/>
<evidence type="ECO:0000256" key="5">
    <source>
        <dbReference type="ARBA" id="ARBA00023004"/>
    </source>
</evidence>
<protein>
    <submittedName>
        <fullName evidence="9">Uncharacterized protein</fullName>
    </submittedName>
</protein>
<dbReference type="GO" id="GO:0046872">
    <property type="term" value="F:metal ion binding"/>
    <property type="evidence" value="ECO:0007669"/>
    <property type="project" value="UniProtKB-KW"/>
</dbReference>
<evidence type="ECO:0000259" key="8">
    <source>
        <dbReference type="PROSITE" id="PS51918"/>
    </source>
</evidence>
<dbReference type="SFLD" id="SFLDG01082">
    <property type="entry name" value="B12-binding_domain_containing"/>
    <property type="match status" value="1"/>
</dbReference>
<evidence type="ECO:0000256" key="6">
    <source>
        <dbReference type="ARBA" id="ARBA00023014"/>
    </source>
</evidence>
<dbReference type="InterPro" id="IPR034466">
    <property type="entry name" value="Methyltransferase_Class_B"/>
</dbReference>
<dbReference type="OrthoDB" id="2305at2157"/>
<gene>
    <name evidence="9" type="ORF">DK846_07855</name>
</gene>
<dbReference type="AlphaFoldDB" id="A0A2V2NC18"/>
<keyword evidence="4" id="KW-0479">Metal-binding</keyword>
<evidence type="ECO:0000259" key="7">
    <source>
        <dbReference type="PROSITE" id="PS51332"/>
    </source>
</evidence>
<dbReference type="GO" id="GO:0031419">
    <property type="term" value="F:cobalamin binding"/>
    <property type="evidence" value="ECO:0007669"/>
    <property type="project" value="InterPro"/>
</dbReference>
<comment type="caution">
    <text evidence="9">The sequence shown here is derived from an EMBL/GenBank/DDBJ whole genome shotgun (WGS) entry which is preliminary data.</text>
</comment>
<evidence type="ECO:0000256" key="4">
    <source>
        <dbReference type="ARBA" id="ARBA00022723"/>
    </source>
</evidence>
<dbReference type="GO" id="GO:0003824">
    <property type="term" value="F:catalytic activity"/>
    <property type="evidence" value="ECO:0007669"/>
    <property type="project" value="InterPro"/>
</dbReference>
<dbReference type="PANTHER" id="PTHR43409">
    <property type="entry name" value="ANAEROBIC MAGNESIUM-PROTOPORPHYRIN IX MONOMETHYL ESTER CYCLASE-RELATED"/>
    <property type="match status" value="1"/>
</dbReference>
<dbReference type="InterPro" id="IPR007197">
    <property type="entry name" value="rSAM"/>
</dbReference>
<comment type="similarity">
    <text evidence="2">Belongs to the methylamine corrinoid protein family.</text>
</comment>
<dbReference type="SMART" id="SM00729">
    <property type="entry name" value="Elp3"/>
    <property type="match status" value="1"/>
</dbReference>
<keyword evidence="3" id="KW-0949">S-adenosyl-L-methionine</keyword>
<keyword evidence="6" id="KW-0411">Iron-sulfur</keyword>
<evidence type="ECO:0000256" key="1">
    <source>
        <dbReference type="ARBA" id="ARBA00001966"/>
    </source>
</evidence>
<dbReference type="GeneID" id="97548438"/>
<accession>A0A2V2NC18</accession>
<dbReference type="Proteomes" id="UP000245657">
    <property type="component" value="Unassembled WGS sequence"/>
</dbReference>
<evidence type="ECO:0000256" key="3">
    <source>
        <dbReference type="ARBA" id="ARBA00022691"/>
    </source>
</evidence>
<keyword evidence="5" id="KW-0408">Iron</keyword>
<dbReference type="Gene3D" id="3.80.30.20">
    <property type="entry name" value="tm_1862 like domain"/>
    <property type="match status" value="1"/>
</dbReference>
<dbReference type="EMBL" id="QGMY01000006">
    <property type="protein sequence ID" value="PWR72853.1"/>
    <property type="molecule type" value="Genomic_DNA"/>
</dbReference>